<name>A0A348HE54_9GAMM</name>
<dbReference type="KEGG" id="zpl:ZBT109_1145"/>
<gene>
    <name evidence="1" type="ORF">ZBT109_1145</name>
</gene>
<accession>A0A348HE54</accession>
<dbReference type="Proteomes" id="UP000267342">
    <property type="component" value="Chromosome"/>
</dbReference>
<reference evidence="1 2" key="1">
    <citation type="submission" date="2018-09" db="EMBL/GenBank/DDBJ databases">
        <title>Zymobacter palmae IAM14233 (=T109) whole genome analysis.</title>
        <authorList>
            <person name="Yanase H."/>
        </authorList>
    </citation>
    <scope>NUCLEOTIDE SEQUENCE [LARGE SCALE GENOMIC DNA]</scope>
    <source>
        <strain evidence="1 2">IAM14233</strain>
    </source>
</reference>
<keyword evidence="2" id="KW-1185">Reference proteome</keyword>
<protein>
    <submittedName>
        <fullName evidence="1">NADH:ubiquinone oxidoreductase subunit 5</fullName>
    </submittedName>
</protein>
<sequence>MNFMKKALCSPHGKASHALTTCGQPQRWPHVVKVPLVLIHLP</sequence>
<evidence type="ECO:0000313" key="1">
    <source>
        <dbReference type="EMBL" id="BBG29906.1"/>
    </source>
</evidence>
<organism evidence="1 2">
    <name type="scientific">Zymobacter palmae</name>
    <dbReference type="NCBI Taxonomy" id="33074"/>
    <lineage>
        <taxon>Bacteria</taxon>
        <taxon>Pseudomonadati</taxon>
        <taxon>Pseudomonadota</taxon>
        <taxon>Gammaproteobacteria</taxon>
        <taxon>Oceanospirillales</taxon>
        <taxon>Halomonadaceae</taxon>
        <taxon>Zymobacter group</taxon>
        <taxon>Zymobacter</taxon>
    </lineage>
</organism>
<dbReference type="AlphaFoldDB" id="A0A348HE54"/>
<dbReference type="EMBL" id="AP018933">
    <property type="protein sequence ID" value="BBG29906.1"/>
    <property type="molecule type" value="Genomic_DNA"/>
</dbReference>
<keyword evidence="1" id="KW-0830">Ubiquinone</keyword>
<proteinExistence type="predicted"/>
<evidence type="ECO:0000313" key="2">
    <source>
        <dbReference type="Proteomes" id="UP000267342"/>
    </source>
</evidence>